<keyword evidence="11" id="KW-1185">Reference proteome</keyword>
<dbReference type="InterPro" id="IPR012946">
    <property type="entry name" value="X8"/>
</dbReference>
<dbReference type="SMART" id="SM00768">
    <property type="entry name" value="X8"/>
    <property type="match status" value="1"/>
</dbReference>
<dbReference type="PANTHER" id="PTHR31044">
    <property type="entry name" value="BETA-1,3 GLUCANASE"/>
    <property type="match status" value="1"/>
</dbReference>
<evidence type="ECO:0000313" key="11">
    <source>
        <dbReference type="Proteomes" id="UP000275267"/>
    </source>
</evidence>
<comment type="subcellular location">
    <subcellularLocation>
        <location evidence="1">Cell membrane</location>
        <topology evidence="1">Lipid-anchor</topology>
        <topology evidence="1">GPI-anchor</topology>
    </subcellularLocation>
</comment>
<dbReference type="EMBL" id="PQIB02000016">
    <property type="protein sequence ID" value="RLM62049.1"/>
    <property type="molecule type" value="Genomic_DNA"/>
</dbReference>
<name>A0A3L6PS67_PANMI</name>
<dbReference type="OrthoDB" id="2019109at2759"/>
<dbReference type="Proteomes" id="UP000275267">
    <property type="component" value="Unassembled WGS sequence"/>
</dbReference>
<reference evidence="11" key="1">
    <citation type="journal article" date="2019" name="Nat. Commun.">
        <title>The genome of broomcorn millet.</title>
        <authorList>
            <person name="Zou C."/>
            <person name="Miki D."/>
            <person name="Li D."/>
            <person name="Tang Q."/>
            <person name="Xiao L."/>
            <person name="Rajput S."/>
            <person name="Deng P."/>
            <person name="Jia W."/>
            <person name="Huang R."/>
            <person name="Zhang M."/>
            <person name="Sun Y."/>
            <person name="Hu J."/>
            <person name="Fu X."/>
            <person name="Schnable P.S."/>
            <person name="Li F."/>
            <person name="Zhang H."/>
            <person name="Feng B."/>
            <person name="Zhu X."/>
            <person name="Liu R."/>
            <person name="Schnable J.C."/>
            <person name="Zhu J.-K."/>
            <person name="Zhang H."/>
        </authorList>
    </citation>
    <scope>NUCLEOTIDE SEQUENCE [LARGE SCALE GENOMIC DNA]</scope>
</reference>
<feature type="signal peptide" evidence="8">
    <location>
        <begin position="1"/>
        <end position="33"/>
    </location>
</feature>
<sequence>MAAATMAPSFSHRAAAAVLLAAALACHLNVVVAVKPECHCPGDHVFPCRPPRRPTAADKKAVQDALDYACQQGSGTCTAIQPGGACYEPDTLDAHASYAFNSYWQQFRNAGGTCFFNGLAETTTKDPSYGSCKFPSSED</sequence>
<feature type="chain" id="PRO_5018277345" evidence="8">
    <location>
        <begin position="34"/>
        <end position="139"/>
    </location>
</feature>
<dbReference type="Pfam" id="PF07983">
    <property type="entry name" value="X8"/>
    <property type="match status" value="1"/>
</dbReference>
<accession>A0A3L6PS67</accession>
<dbReference type="GO" id="GO:0005886">
    <property type="term" value="C:plasma membrane"/>
    <property type="evidence" value="ECO:0007669"/>
    <property type="project" value="UniProtKB-SubCell"/>
</dbReference>
<evidence type="ECO:0000256" key="5">
    <source>
        <dbReference type="ARBA" id="ARBA00023136"/>
    </source>
</evidence>
<dbReference type="STRING" id="4540.A0A3L6PS67"/>
<keyword evidence="4 8" id="KW-0732">Signal</keyword>
<gene>
    <name evidence="10" type="ORF">C2845_PM14G18790</name>
</gene>
<comment type="caution">
    <text evidence="10">The sequence shown here is derived from an EMBL/GenBank/DDBJ whole genome shotgun (WGS) entry which is preliminary data.</text>
</comment>
<evidence type="ECO:0000256" key="2">
    <source>
        <dbReference type="ARBA" id="ARBA00022475"/>
    </source>
</evidence>
<dbReference type="Gene3D" id="1.20.58.1040">
    <property type="match status" value="1"/>
</dbReference>
<keyword evidence="2" id="KW-1003">Cell membrane</keyword>
<organism evidence="10 11">
    <name type="scientific">Panicum miliaceum</name>
    <name type="common">Proso millet</name>
    <name type="synonym">Broomcorn millet</name>
    <dbReference type="NCBI Taxonomy" id="4540"/>
    <lineage>
        <taxon>Eukaryota</taxon>
        <taxon>Viridiplantae</taxon>
        <taxon>Streptophyta</taxon>
        <taxon>Embryophyta</taxon>
        <taxon>Tracheophyta</taxon>
        <taxon>Spermatophyta</taxon>
        <taxon>Magnoliopsida</taxon>
        <taxon>Liliopsida</taxon>
        <taxon>Poales</taxon>
        <taxon>Poaceae</taxon>
        <taxon>PACMAD clade</taxon>
        <taxon>Panicoideae</taxon>
        <taxon>Panicodae</taxon>
        <taxon>Paniceae</taxon>
        <taxon>Panicinae</taxon>
        <taxon>Panicum</taxon>
        <taxon>Panicum sect. Panicum</taxon>
    </lineage>
</organism>
<keyword evidence="3" id="KW-0336">GPI-anchor</keyword>
<evidence type="ECO:0000256" key="1">
    <source>
        <dbReference type="ARBA" id="ARBA00004609"/>
    </source>
</evidence>
<protein>
    <submittedName>
        <fullName evidence="10">Glucan endo-1,3-beta-glucosidase A6</fullName>
    </submittedName>
</protein>
<keyword evidence="7" id="KW-0325">Glycoprotein</keyword>
<dbReference type="GO" id="GO:0009506">
    <property type="term" value="C:plasmodesma"/>
    <property type="evidence" value="ECO:0007669"/>
    <property type="project" value="UniProtKB-ARBA"/>
</dbReference>
<evidence type="ECO:0000313" key="10">
    <source>
        <dbReference type="EMBL" id="RLM62049.1"/>
    </source>
</evidence>
<evidence type="ECO:0000256" key="6">
    <source>
        <dbReference type="ARBA" id="ARBA00023157"/>
    </source>
</evidence>
<dbReference type="PANTHER" id="PTHR31044:SF135">
    <property type="entry name" value="X8 DOMAIN-CONTAINING PROTEIN"/>
    <property type="match status" value="1"/>
</dbReference>
<evidence type="ECO:0000256" key="8">
    <source>
        <dbReference type="SAM" id="SignalP"/>
    </source>
</evidence>
<proteinExistence type="predicted"/>
<evidence type="ECO:0000256" key="7">
    <source>
        <dbReference type="ARBA" id="ARBA00023180"/>
    </source>
</evidence>
<dbReference type="AlphaFoldDB" id="A0A3L6PS67"/>
<keyword evidence="6" id="KW-1015">Disulfide bond</keyword>
<keyword evidence="5" id="KW-0472">Membrane</keyword>
<dbReference type="FunFam" id="1.20.58.1040:FF:000001">
    <property type="entry name" value="Glucan endo-1,3-beta-glucosidase 4"/>
    <property type="match status" value="1"/>
</dbReference>
<evidence type="ECO:0000256" key="4">
    <source>
        <dbReference type="ARBA" id="ARBA00022729"/>
    </source>
</evidence>
<keyword evidence="3" id="KW-0449">Lipoprotein</keyword>
<feature type="domain" description="X8" evidence="9">
    <location>
        <begin position="53"/>
        <end position="134"/>
    </location>
</feature>
<dbReference type="GO" id="GO:0098552">
    <property type="term" value="C:side of membrane"/>
    <property type="evidence" value="ECO:0007669"/>
    <property type="project" value="UniProtKB-KW"/>
</dbReference>
<evidence type="ECO:0000256" key="3">
    <source>
        <dbReference type="ARBA" id="ARBA00022622"/>
    </source>
</evidence>
<evidence type="ECO:0000259" key="9">
    <source>
        <dbReference type="SMART" id="SM00768"/>
    </source>
</evidence>
<dbReference type="InterPro" id="IPR044788">
    <property type="entry name" value="X8_dom_prot"/>
</dbReference>